<dbReference type="Pfam" id="PF05729">
    <property type="entry name" value="NACHT"/>
    <property type="match status" value="1"/>
</dbReference>
<dbReference type="SUPFAM" id="SSF52540">
    <property type="entry name" value="P-loop containing nucleoside triphosphate hydrolases"/>
    <property type="match status" value="1"/>
</dbReference>
<reference evidence="3 4" key="1">
    <citation type="submission" date="2023-11" db="EMBL/GenBank/DDBJ databases">
        <title>Actinomadura monticuli sp. nov., isolated from volcanic ash.</title>
        <authorList>
            <person name="Lee S.D."/>
            <person name="Yang H."/>
            <person name="Kim I.S."/>
        </authorList>
    </citation>
    <scope>NUCLEOTIDE SEQUENCE [LARGE SCALE GENOMIC DNA]</scope>
    <source>
        <strain evidence="3 4">DLS-62</strain>
    </source>
</reference>
<dbReference type="InterPro" id="IPR027417">
    <property type="entry name" value="P-loop_NTPase"/>
</dbReference>
<evidence type="ECO:0000256" key="1">
    <source>
        <dbReference type="SAM" id="Phobius"/>
    </source>
</evidence>
<dbReference type="PROSITE" id="PS50837">
    <property type="entry name" value="NACHT"/>
    <property type="match status" value="1"/>
</dbReference>
<evidence type="ECO:0000313" key="4">
    <source>
        <dbReference type="Proteomes" id="UP001569963"/>
    </source>
</evidence>
<name>A0ABV4Q788_9ACTN</name>
<keyword evidence="1" id="KW-0472">Membrane</keyword>
<dbReference type="Proteomes" id="UP001569963">
    <property type="component" value="Unassembled WGS sequence"/>
</dbReference>
<organism evidence="3 4">
    <name type="scientific">Actinomadura monticuli</name>
    <dbReference type="NCBI Taxonomy" id="3097367"/>
    <lineage>
        <taxon>Bacteria</taxon>
        <taxon>Bacillati</taxon>
        <taxon>Actinomycetota</taxon>
        <taxon>Actinomycetes</taxon>
        <taxon>Streptosporangiales</taxon>
        <taxon>Thermomonosporaceae</taxon>
        <taxon>Actinomadura</taxon>
    </lineage>
</organism>
<dbReference type="InterPro" id="IPR003593">
    <property type="entry name" value="AAA+_ATPase"/>
</dbReference>
<dbReference type="EMBL" id="JAXCEI010000002">
    <property type="protein sequence ID" value="MFA1538270.1"/>
    <property type="molecule type" value="Genomic_DNA"/>
</dbReference>
<accession>A0ABV4Q788</accession>
<feature type="domain" description="NACHT" evidence="2">
    <location>
        <begin position="148"/>
        <end position="274"/>
    </location>
</feature>
<evidence type="ECO:0000259" key="2">
    <source>
        <dbReference type="PROSITE" id="PS50837"/>
    </source>
</evidence>
<dbReference type="SMART" id="SM00382">
    <property type="entry name" value="AAA"/>
    <property type="match status" value="1"/>
</dbReference>
<dbReference type="RefSeq" id="WP_371947610.1">
    <property type="nucleotide sequence ID" value="NZ_JAXCEI010000002.1"/>
</dbReference>
<keyword evidence="1" id="KW-1133">Transmembrane helix</keyword>
<comment type="caution">
    <text evidence="3">The sequence shown here is derived from an EMBL/GenBank/DDBJ whole genome shotgun (WGS) entry which is preliminary data.</text>
</comment>
<dbReference type="PANTHER" id="PTHR46844">
    <property type="entry name" value="SLR5058 PROTEIN"/>
    <property type="match status" value="1"/>
</dbReference>
<keyword evidence="4" id="KW-1185">Reference proteome</keyword>
<sequence length="1131" mass="124766">MRILKYLARVVIAASLSVVAGVAVNQILNNGKLSWSWGYLALVFTVLGGSVEAAPQTAPPAPENAPPSRRKGSRRVYLRRMRSAVGQMETIGLVTQAEYVLRTRQVYVDVMLQPRTVSDVVSDTGIGPIPPAAVGQRAPLASFLTGGRVLAVLGAAGSGKTTLARYTALEMAERRRPGERRQLPVLLYLRDHAEQITGEDPPAGLAQIAVAAPWLDGVVSAEWLEKRLVRGRCVVLLDGLDEVADARDRSRLVQWVESQISRYPGNAYVVTSRPLGYDGNRLTRADVLQVQRFTSGQIRDFLDGWYRAIERRSREGDPNEIDRIAARAADDLFQRISGRTTLYDLAANPLLLTMIANVHRYRSSLPGSRAALYEEVCQVLLHRRQEAKNLPDGELDGLSGDKKERIVQELAWYMMRRKLRDIPFEEAERAIGTVMSRTAPDIAPRTFLDHVKRSGLLLEHQYRRYGFAHLTLQEYLAAALAPSHPSRLQLLVDNVSDPWWRETTLLWAARADAGPVVKACLTARTVTALDLAYTCAKEARELDPALRDRLDQLLNTAPGDPDEIRLLDGVAAARALQETQALDDNGTRICANPVPDDLWDRYVSFSGPGSGVPALGADLWARDIKGFLMWLNGLLGDGNSYRLPTPSEAVHALAGDLVPRSGTVLYVADGEWSSERDETRLVTADPDVHPHRPTADQIGAYPDLILDHTHFVFRMLDPFSSLSFGSLAAYVCDRDLTRPEDRLLHTVDLALDIAFSRAPDYALVRDRALESARELDLDLGRADLPGDERAFDDEFHDSLARAFGHALDEARDVDLGFDFHLVRDPDFALTDNETLAHTLGELLVRDARRRGLDEARLTAAPAADARNAARSITYDLNRTLDRAVDRALGLAHATDDSGTVIPIRDIPAFLDRLRRSDDTADSDRVRHLALARDLVLAQIRAVFHDRVLPRTVGLARDLAFARVAADSGLGSRGADTVVATGRACAYLANGSMAYAARRRRAENEESLKPFLLHRLVQIDTRAPADDPAAALHRAHRLAAIDAGWHVQSLVENATRLAAPLWNREREVQESDMVLAATSVLAALTLTDHGELTEQLSSALCTLIALTPDTKREPWPGTGMPRPQKLLVLVRN</sequence>
<gene>
    <name evidence="3" type="ORF">SM611_04945</name>
</gene>
<proteinExistence type="predicted"/>
<evidence type="ECO:0000313" key="3">
    <source>
        <dbReference type="EMBL" id="MFA1538270.1"/>
    </source>
</evidence>
<dbReference type="Gene3D" id="3.40.50.300">
    <property type="entry name" value="P-loop containing nucleotide triphosphate hydrolases"/>
    <property type="match status" value="1"/>
</dbReference>
<keyword evidence="1" id="KW-0812">Transmembrane</keyword>
<dbReference type="InterPro" id="IPR007111">
    <property type="entry name" value="NACHT_NTPase"/>
</dbReference>
<feature type="transmembrane region" description="Helical" evidence="1">
    <location>
        <begin position="6"/>
        <end position="24"/>
    </location>
</feature>
<protein>
    <submittedName>
        <fullName evidence="3">NACHT domain-containing protein</fullName>
    </submittedName>
</protein>
<dbReference type="PANTHER" id="PTHR46844:SF1">
    <property type="entry name" value="SLR5058 PROTEIN"/>
    <property type="match status" value="1"/>
</dbReference>